<dbReference type="PeptideAtlas" id="O61773"/>
<dbReference type="GeneID" id="172991"/>
<evidence type="ECO:0000313" key="3">
    <source>
        <dbReference type="WormBase" id="C35E7.3"/>
    </source>
</evidence>
<dbReference type="UCSC" id="C35E7.3">
    <property type="organism name" value="c. elegans"/>
</dbReference>
<dbReference type="PANTHER" id="PTHR21504">
    <property type="entry name" value="IG-LIKE DOMAIN-CONTAINING PROTEIN-RELATED-RELATED"/>
    <property type="match status" value="1"/>
</dbReference>
<dbReference type="eggNOG" id="ENOG502TCVF">
    <property type="taxonomic scope" value="Eukaryota"/>
</dbReference>
<evidence type="ECO:0000313" key="1">
    <source>
        <dbReference type="EMBL" id="CCD66809.1"/>
    </source>
</evidence>
<keyword evidence="4" id="KW-1267">Proteomics identification</keyword>
<dbReference type="Bgee" id="WBGene00016455">
    <property type="expression patterns" value="Expressed in embryo and 1 other cell type or tissue"/>
</dbReference>
<dbReference type="CTD" id="172991"/>
<proteinExistence type="evidence at protein level"/>
<sequence>MSTELITQFDKALQLNVVLVRDKKTDPFKKFVFDSKTSQFKEAPKSVKVIDLLPLYESDCDRHKKLIFCKNLMKNRQIFKYAYNTENGKFQRVQCTCCEYKKELVGCHLKTIKLPENDELVDEDSGNFLWIQPKYSSICVKTNNMAVISRTFPENFKLDAYTFDPETQKFELSNCKCDGCSNIDYSLSSFEFGAQGIGYQRTHRDQNGLPLVCLSITYKNDKTGVMEYFSDQNGFIGKYRFETDCFRLVEELDVRVHKYLETSRISTKKPRLLIDDQLFIHYKDNCKKLDMPIYFGYHFEEGKTRKYLFNNRTLQFERIKCPDCIFDSRKIVRSRALTTDLAVIRCDLTSKIIKLKRKPMGRVEKSIETRHGFLPLGKAPIRFLKYLAVEDILKHYTPIRRNPCDPQYFQSFDSKNEEKWFLLNYSNLCEKKNNISAMIIGMDGTIRNVVLQDKMEKELEQFEDETSWSQDSDYSFLNEIDRELTNTDKKNV</sequence>
<dbReference type="WormBase" id="C35E7.3">
    <property type="protein sequence ID" value="CE17516"/>
    <property type="gene ID" value="WBGene00016455"/>
</dbReference>
<dbReference type="InterPro" id="IPR039908">
    <property type="entry name" value="Sepa-1"/>
</dbReference>
<dbReference type="STRING" id="6239.C35E7.3.1"/>
<dbReference type="RefSeq" id="NP_492832.1">
    <property type="nucleotide sequence ID" value="NM_060431.4"/>
</dbReference>
<dbReference type="HOGENOM" id="CLU_554587_0_0_1"/>
<dbReference type="PANTHER" id="PTHR21504:SF5">
    <property type="entry name" value="PROTEIN CBG08470"/>
    <property type="match status" value="1"/>
</dbReference>
<name>O61773_CAEEL</name>
<dbReference type="OrthoDB" id="5875145at2759"/>
<dbReference type="KEGG" id="cel:CELE_C35E7.3"/>
<dbReference type="FunCoup" id="O61773">
    <property type="interactions" value="173"/>
</dbReference>
<accession>O61773</accession>
<dbReference type="AGR" id="WB:WBGene00016455"/>
<dbReference type="EMBL" id="BX284601">
    <property type="protein sequence ID" value="CCD66809.1"/>
    <property type="molecule type" value="Genomic_DNA"/>
</dbReference>
<keyword evidence="2" id="KW-1185">Reference proteome</keyword>
<dbReference type="GO" id="GO:0006914">
    <property type="term" value="P:autophagy"/>
    <property type="evidence" value="ECO:0007669"/>
    <property type="project" value="InterPro"/>
</dbReference>
<gene>
    <name evidence="1 3" type="ORF">C35E7.3</name>
    <name evidence="1" type="ORF">CELE_C35E7.3</name>
</gene>
<dbReference type="AlphaFoldDB" id="O61773"/>
<protein>
    <submittedName>
        <fullName evidence="1">Uncharacterized protein</fullName>
    </submittedName>
</protein>
<dbReference type="InParanoid" id="O61773"/>
<organism evidence="1 2">
    <name type="scientific">Caenorhabditis elegans</name>
    <dbReference type="NCBI Taxonomy" id="6239"/>
    <lineage>
        <taxon>Eukaryota</taxon>
        <taxon>Metazoa</taxon>
        <taxon>Ecdysozoa</taxon>
        <taxon>Nematoda</taxon>
        <taxon>Chromadorea</taxon>
        <taxon>Rhabditida</taxon>
        <taxon>Rhabditina</taxon>
        <taxon>Rhabditomorpha</taxon>
        <taxon>Rhabditoidea</taxon>
        <taxon>Rhabditidae</taxon>
        <taxon>Peloderinae</taxon>
        <taxon>Caenorhabditis</taxon>
    </lineage>
</organism>
<dbReference type="OMA" id="DCERHIT"/>
<dbReference type="PIR" id="T33076">
    <property type="entry name" value="T33076"/>
</dbReference>
<dbReference type="GO" id="GO:0005737">
    <property type="term" value="C:cytoplasm"/>
    <property type="evidence" value="ECO:0000318"/>
    <property type="project" value="GO_Central"/>
</dbReference>
<evidence type="ECO:0007829" key="4">
    <source>
        <dbReference type="PeptideAtlas" id="O61773"/>
    </source>
</evidence>
<dbReference type="PaxDb" id="6239-C35E7.3"/>
<evidence type="ECO:0000313" key="2">
    <source>
        <dbReference type="Proteomes" id="UP000001940"/>
    </source>
</evidence>
<reference evidence="1 2" key="1">
    <citation type="journal article" date="1998" name="Science">
        <title>Genome sequence of the nematode C. elegans: a platform for investigating biology.</title>
        <authorList>
            <consortium name="The C. elegans sequencing consortium"/>
            <person name="Sulson J.E."/>
            <person name="Waterston R."/>
        </authorList>
    </citation>
    <scope>NUCLEOTIDE SEQUENCE [LARGE SCALE GENOMIC DNA]</scope>
    <source>
        <strain evidence="1 2">Bristol N2</strain>
    </source>
</reference>
<dbReference type="Proteomes" id="UP000001940">
    <property type="component" value="Chromosome I"/>
</dbReference>